<dbReference type="CDD" id="cd05356">
    <property type="entry name" value="17beta-HSD1_like_SDR_c"/>
    <property type="match status" value="1"/>
</dbReference>
<protein>
    <submittedName>
        <fullName evidence="4">Oxidoreductase, short chain dehydrogenase/reductase family protein</fullName>
    </submittedName>
</protein>
<keyword evidence="2" id="KW-0560">Oxidoreductase</keyword>
<dbReference type="InterPro" id="IPR051019">
    <property type="entry name" value="VLCFA-Steroid_DH"/>
</dbReference>
<dbReference type="Pfam" id="PF00106">
    <property type="entry name" value="adh_short"/>
    <property type="match status" value="1"/>
</dbReference>
<dbReference type="InterPro" id="IPR036291">
    <property type="entry name" value="NAD(P)-bd_dom_sf"/>
</dbReference>
<evidence type="ECO:0000256" key="3">
    <source>
        <dbReference type="SAM" id="Phobius"/>
    </source>
</evidence>
<dbReference type="Gene3D" id="3.40.50.720">
    <property type="entry name" value="NAD(P)-binding Rossmann-like Domain"/>
    <property type="match status" value="2"/>
</dbReference>
<dbReference type="PRINTS" id="PR00081">
    <property type="entry name" value="GDHRDH"/>
</dbReference>
<reference evidence="4 5" key="1">
    <citation type="submission" date="2015-09" db="EMBL/GenBank/DDBJ databases">
        <title>Draft genome of the parasitic nematode Teladorsagia circumcincta isolate WARC Sus (inbred).</title>
        <authorList>
            <person name="Mitreva M."/>
        </authorList>
    </citation>
    <scope>NUCLEOTIDE SEQUENCE [LARGE SCALE GENOMIC DNA]</scope>
    <source>
        <strain evidence="4 5">S</strain>
    </source>
</reference>
<evidence type="ECO:0000256" key="1">
    <source>
        <dbReference type="ARBA" id="ARBA00006484"/>
    </source>
</evidence>
<keyword evidence="3" id="KW-0812">Transmembrane</keyword>
<dbReference type="InterPro" id="IPR002347">
    <property type="entry name" value="SDR_fam"/>
</dbReference>
<keyword evidence="5" id="KW-1185">Reference proteome</keyword>
<dbReference type="GO" id="GO:0005783">
    <property type="term" value="C:endoplasmic reticulum"/>
    <property type="evidence" value="ECO:0007669"/>
    <property type="project" value="TreeGrafter"/>
</dbReference>
<name>A0A2G9U5L6_TELCI</name>
<dbReference type="OrthoDB" id="5545019at2759"/>
<evidence type="ECO:0000313" key="5">
    <source>
        <dbReference type="Proteomes" id="UP000230423"/>
    </source>
</evidence>
<dbReference type="SUPFAM" id="SSF51735">
    <property type="entry name" value="NAD(P)-binding Rossmann-fold domains"/>
    <property type="match status" value="1"/>
</dbReference>
<accession>A0A2G9U5L6</accession>
<proteinExistence type="inferred from homology"/>
<feature type="transmembrane region" description="Helical" evidence="3">
    <location>
        <begin position="179"/>
        <end position="196"/>
    </location>
</feature>
<feature type="non-terminal residue" evidence="4">
    <location>
        <position position="393"/>
    </location>
</feature>
<keyword evidence="3" id="KW-1133">Transmembrane helix</keyword>
<dbReference type="EMBL" id="KZ348985">
    <property type="protein sequence ID" value="PIO65475.1"/>
    <property type="molecule type" value="Genomic_DNA"/>
</dbReference>
<dbReference type="PANTHER" id="PTHR43899:SF13">
    <property type="entry name" value="RH59310P"/>
    <property type="match status" value="1"/>
</dbReference>
<organism evidence="4 5">
    <name type="scientific">Teladorsagia circumcincta</name>
    <name type="common">Brown stomach worm</name>
    <name type="synonym">Ostertagia circumcincta</name>
    <dbReference type="NCBI Taxonomy" id="45464"/>
    <lineage>
        <taxon>Eukaryota</taxon>
        <taxon>Metazoa</taxon>
        <taxon>Ecdysozoa</taxon>
        <taxon>Nematoda</taxon>
        <taxon>Chromadorea</taxon>
        <taxon>Rhabditida</taxon>
        <taxon>Rhabditina</taxon>
        <taxon>Rhabditomorpha</taxon>
        <taxon>Strongyloidea</taxon>
        <taxon>Trichostrongylidae</taxon>
        <taxon>Teladorsagia</taxon>
    </lineage>
</organism>
<comment type="similarity">
    <text evidence="1">Belongs to the short-chain dehydrogenases/reductases (SDR) family.</text>
</comment>
<dbReference type="PANTHER" id="PTHR43899">
    <property type="entry name" value="RH59310P"/>
    <property type="match status" value="1"/>
</dbReference>
<evidence type="ECO:0000256" key="2">
    <source>
        <dbReference type="ARBA" id="ARBA00023002"/>
    </source>
</evidence>
<sequence length="393" mass="43674">MKRRIRRIPHNKGPAFQYPSTNLTVAYDADLFSSDNTELLPYFDKSGQLCHSSYVSKLARSRSDLVGCPVPSDFKTALREGYEFQRSVTRPIYAPHPRLAHCNDICETVPQLVYTASTDVAAVEHDRFKNQMRMKTSVMAPVPTALFDSTPFVDSLQRPLIMLAVIPFVYVGYRICRTIAALVKAIFIYLIAPLFYKPNLVQYVNRWTVVTGGTDGIGKAYTIELAKRGLSKFVLIGRNQTKLSDMKTLLVNSVGVGRENLERYGDNPEADRQILKVNALGAAEFLSMVLPPMERCGGGQIVVLSSSQGIKPIPLLAAYSAAKSMLLFLSETIDREHPTISVQCLTPALVATKMVYYERGSTFVVTPDNFVREAVNSIGLTKKTSGCFNHEIQ</sequence>
<gene>
    <name evidence="4" type="ORF">TELCIR_12852</name>
</gene>
<dbReference type="Proteomes" id="UP000230423">
    <property type="component" value="Unassembled WGS sequence"/>
</dbReference>
<keyword evidence="3" id="KW-0472">Membrane</keyword>
<evidence type="ECO:0000313" key="4">
    <source>
        <dbReference type="EMBL" id="PIO65475.1"/>
    </source>
</evidence>
<dbReference type="AlphaFoldDB" id="A0A2G9U5L6"/>
<dbReference type="GO" id="GO:0016491">
    <property type="term" value="F:oxidoreductase activity"/>
    <property type="evidence" value="ECO:0007669"/>
    <property type="project" value="UniProtKB-KW"/>
</dbReference>